<feature type="domain" description="UCH catalytic" evidence="9">
    <location>
        <begin position="10"/>
        <end position="228"/>
    </location>
</feature>
<dbReference type="OrthoDB" id="1924260at2759"/>
<dbReference type="Pfam" id="PF18031">
    <property type="entry name" value="UCH_C"/>
    <property type="match status" value="1"/>
</dbReference>
<evidence type="ECO:0000313" key="11">
    <source>
        <dbReference type="Proteomes" id="UP000027195"/>
    </source>
</evidence>
<comment type="catalytic activity">
    <reaction evidence="1 7 8">
        <text>Thiol-dependent hydrolysis of ester, thioester, amide, peptide and isopeptide bonds formed by the C-terminal Gly of ubiquitin (a 76-residue protein attached to proteins as an intracellular targeting signal).</text>
        <dbReference type="EC" id="3.4.19.12"/>
    </reaction>
</comment>
<dbReference type="GO" id="GO:0016579">
    <property type="term" value="P:protein deubiquitination"/>
    <property type="evidence" value="ECO:0007669"/>
    <property type="project" value="TreeGrafter"/>
</dbReference>
<dbReference type="GO" id="GO:0006511">
    <property type="term" value="P:ubiquitin-dependent protein catabolic process"/>
    <property type="evidence" value="ECO:0007669"/>
    <property type="project" value="UniProtKB-UniRule"/>
</dbReference>
<keyword evidence="3 7" id="KW-0645">Protease</keyword>
<feature type="active site" description="Proton donor" evidence="7">
    <location>
        <position position="165"/>
    </location>
</feature>
<evidence type="ECO:0000256" key="5">
    <source>
        <dbReference type="ARBA" id="ARBA00022801"/>
    </source>
</evidence>
<dbReference type="InterPro" id="IPR041507">
    <property type="entry name" value="UCH_C"/>
</dbReference>
<feature type="site" description="Important for enzyme activity" evidence="7">
    <location>
        <position position="180"/>
    </location>
</feature>
<dbReference type="STRING" id="930990.A0A067LTR6"/>
<evidence type="ECO:0000313" key="10">
    <source>
        <dbReference type="EMBL" id="KDQ06479.1"/>
    </source>
</evidence>
<dbReference type="InterPro" id="IPR036959">
    <property type="entry name" value="Peptidase_C12_UCH_sf"/>
</dbReference>
<sequence length="317" mass="34313">MADDGEQESGWTTMESDPAVFSELLKTLGVPLIVDDLYSLDPEVLAALQPLHALIFLFKWVGRTDESGGGAGVYDDHFPGFFANQVVNNACATIAVLNGVCNIPSVTMGTELSDIVSFSAGMDSQTRGEIITSSPFLLAAHNFLSPPPSISVDGPKPPPSEDAYHFVVFIPYAGCIYELDGLKRAPVRHGEYTEGGEGWLGKARTVIENRIATYPPGSLHFNLLALRTDPLLNLERQLAEYTSSNQTGPAAHVREEIAAEKAKRSRWAFENSLRRHNHYGLIHALLHGLAKTGGLESAIESAKAKRIATGRGSKDKD</sequence>
<dbReference type="GO" id="GO:0004843">
    <property type="term" value="F:cysteine-type deubiquitinase activity"/>
    <property type="evidence" value="ECO:0007669"/>
    <property type="project" value="UniProtKB-UniRule"/>
</dbReference>
<dbReference type="EC" id="3.4.19.12" evidence="8"/>
<dbReference type="PRINTS" id="PR00707">
    <property type="entry name" value="UBCTHYDRLASE"/>
</dbReference>
<dbReference type="GO" id="GO:0005737">
    <property type="term" value="C:cytoplasm"/>
    <property type="evidence" value="ECO:0007669"/>
    <property type="project" value="TreeGrafter"/>
</dbReference>
<evidence type="ECO:0000256" key="4">
    <source>
        <dbReference type="ARBA" id="ARBA00022786"/>
    </source>
</evidence>
<feature type="active site" description="Nucleophile" evidence="7">
    <location>
        <position position="91"/>
    </location>
</feature>
<name>A0A067LTR6_BOTB1</name>
<dbReference type="HOGENOM" id="CLU_018316_1_0_1"/>
<proteinExistence type="inferred from homology"/>
<dbReference type="EMBL" id="KL198134">
    <property type="protein sequence ID" value="KDQ06479.1"/>
    <property type="molecule type" value="Genomic_DNA"/>
</dbReference>
<dbReference type="Gene3D" id="1.20.58.860">
    <property type="match status" value="1"/>
</dbReference>
<keyword evidence="4 7" id="KW-0833">Ubl conjugation pathway</keyword>
<evidence type="ECO:0000256" key="2">
    <source>
        <dbReference type="ARBA" id="ARBA00009326"/>
    </source>
</evidence>
<comment type="similarity">
    <text evidence="2 7 8">Belongs to the peptidase C12 family.</text>
</comment>
<gene>
    <name evidence="10" type="ORF">BOTBODRAFT_70937</name>
</gene>
<accession>A0A067LTR6</accession>
<dbReference type="Pfam" id="PF01088">
    <property type="entry name" value="Peptidase_C12"/>
    <property type="match status" value="1"/>
</dbReference>
<evidence type="ECO:0000256" key="8">
    <source>
        <dbReference type="RuleBase" id="RU361215"/>
    </source>
</evidence>
<evidence type="ECO:0000256" key="1">
    <source>
        <dbReference type="ARBA" id="ARBA00000707"/>
    </source>
</evidence>
<dbReference type="PANTHER" id="PTHR10589:SF16">
    <property type="entry name" value="UBIQUITIN CARBOXYL-TERMINAL HYDROLASE ISOZYME L5"/>
    <property type="match status" value="1"/>
</dbReference>
<evidence type="ECO:0000256" key="6">
    <source>
        <dbReference type="ARBA" id="ARBA00022807"/>
    </source>
</evidence>
<reference evidence="11" key="1">
    <citation type="journal article" date="2014" name="Proc. Natl. Acad. Sci. U.S.A.">
        <title>Extensive sampling of basidiomycete genomes demonstrates inadequacy of the white-rot/brown-rot paradigm for wood decay fungi.</title>
        <authorList>
            <person name="Riley R."/>
            <person name="Salamov A.A."/>
            <person name="Brown D.W."/>
            <person name="Nagy L.G."/>
            <person name="Floudas D."/>
            <person name="Held B.W."/>
            <person name="Levasseur A."/>
            <person name="Lombard V."/>
            <person name="Morin E."/>
            <person name="Otillar R."/>
            <person name="Lindquist E.A."/>
            <person name="Sun H."/>
            <person name="LaButti K.M."/>
            <person name="Schmutz J."/>
            <person name="Jabbour D."/>
            <person name="Luo H."/>
            <person name="Baker S.E."/>
            <person name="Pisabarro A.G."/>
            <person name="Walton J.D."/>
            <person name="Blanchette R.A."/>
            <person name="Henrissat B."/>
            <person name="Martin F."/>
            <person name="Cullen D."/>
            <person name="Hibbett D.S."/>
            <person name="Grigoriev I.V."/>
        </authorList>
    </citation>
    <scope>NUCLEOTIDE SEQUENCE [LARGE SCALE GENOMIC DNA]</scope>
    <source>
        <strain evidence="11">FD-172 SS1</strain>
    </source>
</reference>
<dbReference type="PANTHER" id="PTHR10589">
    <property type="entry name" value="UBIQUITIN CARBOXYL-TERMINAL HYDROLASE"/>
    <property type="match status" value="1"/>
</dbReference>
<organism evidence="10 11">
    <name type="scientific">Botryobasidium botryosum (strain FD-172 SS1)</name>
    <dbReference type="NCBI Taxonomy" id="930990"/>
    <lineage>
        <taxon>Eukaryota</taxon>
        <taxon>Fungi</taxon>
        <taxon>Dikarya</taxon>
        <taxon>Basidiomycota</taxon>
        <taxon>Agaricomycotina</taxon>
        <taxon>Agaricomycetes</taxon>
        <taxon>Cantharellales</taxon>
        <taxon>Botryobasidiaceae</taxon>
        <taxon>Botryobasidium</taxon>
    </lineage>
</organism>
<keyword evidence="5 7" id="KW-0378">Hydrolase</keyword>
<dbReference type="SUPFAM" id="SSF54001">
    <property type="entry name" value="Cysteine proteinases"/>
    <property type="match status" value="1"/>
</dbReference>
<evidence type="ECO:0000259" key="9">
    <source>
        <dbReference type="PROSITE" id="PS52048"/>
    </source>
</evidence>
<dbReference type="InterPro" id="IPR038765">
    <property type="entry name" value="Papain-like_cys_pep_sf"/>
</dbReference>
<dbReference type="FunCoup" id="A0A067LTR6">
    <property type="interactions" value="782"/>
</dbReference>
<keyword evidence="6 7" id="KW-0788">Thiol protease</keyword>
<dbReference type="Gene3D" id="3.40.532.10">
    <property type="entry name" value="Peptidase C12, ubiquitin carboxyl-terminal hydrolase"/>
    <property type="match status" value="1"/>
</dbReference>
<keyword evidence="11" id="KW-1185">Reference proteome</keyword>
<dbReference type="PROSITE" id="PS52048">
    <property type="entry name" value="UCH_DOMAIN"/>
    <property type="match status" value="1"/>
</dbReference>
<feature type="site" description="Transition state stabilizer" evidence="7">
    <location>
        <position position="85"/>
    </location>
</feature>
<dbReference type="InParanoid" id="A0A067LTR6"/>
<protein>
    <recommendedName>
        <fullName evidence="8">Ubiquitin carboxyl-terminal hydrolase</fullName>
        <ecNumber evidence="8">3.4.19.12</ecNumber>
    </recommendedName>
</protein>
<dbReference type="InterPro" id="IPR001578">
    <property type="entry name" value="Peptidase_C12_UCH"/>
</dbReference>
<dbReference type="Proteomes" id="UP000027195">
    <property type="component" value="Unassembled WGS sequence"/>
</dbReference>
<dbReference type="AlphaFoldDB" id="A0A067LTR6"/>
<evidence type="ECO:0000256" key="7">
    <source>
        <dbReference type="PROSITE-ProRule" id="PRU01393"/>
    </source>
</evidence>
<evidence type="ECO:0000256" key="3">
    <source>
        <dbReference type="ARBA" id="ARBA00022670"/>
    </source>
</evidence>